<accession>A0AAP0MKN7</accession>
<proteinExistence type="predicted"/>
<protein>
    <submittedName>
        <fullName evidence="1">Uncharacterized protein</fullName>
    </submittedName>
</protein>
<organism evidence="1 2">
    <name type="scientific">Citrus x changshan-huyou</name>
    <dbReference type="NCBI Taxonomy" id="2935761"/>
    <lineage>
        <taxon>Eukaryota</taxon>
        <taxon>Viridiplantae</taxon>
        <taxon>Streptophyta</taxon>
        <taxon>Embryophyta</taxon>
        <taxon>Tracheophyta</taxon>
        <taxon>Spermatophyta</taxon>
        <taxon>Magnoliopsida</taxon>
        <taxon>eudicotyledons</taxon>
        <taxon>Gunneridae</taxon>
        <taxon>Pentapetalae</taxon>
        <taxon>rosids</taxon>
        <taxon>malvids</taxon>
        <taxon>Sapindales</taxon>
        <taxon>Rutaceae</taxon>
        <taxon>Aurantioideae</taxon>
        <taxon>Citrus</taxon>
    </lineage>
</organism>
<keyword evidence="2" id="KW-1185">Reference proteome</keyword>
<dbReference type="EMBL" id="JBCGBO010000004">
    <property type="protein sequence ID" value="KAK9208926.1"/>
    <property type="molecule type" value="Genomic_DNA"/>
</dbReference>
<sequence length="180" mass="20082">MDCSTQRLVVSSGAALQFSVDGSIVLLRNSNGEVQLIAEPTQRVVAAAMLDSEEQAYLQQALELQSRRLVGLQLLDVQKHHPHMALSTGSPIPSPTHSPSIFYQTSRKKAVGLTVESFMNLSPPQASEIGLLSENNKGLNGEKRKRNDDRVVEKSREVIHEDYQLLINEKTFQRFKIDQD</sequence>
<dbReference type="Proteomes" id="UP001428341">
    <property type="component" value="Unassembled WGS sequence"/>
</dbReference>
<gene>
    <name evidence="1" type="ORF">WN944_001287</name>
</gene>
<evidence type="ECO:0000313" key="1">
    <source>
        <dbReference type="EMBL" id="KAK9208926.1"/>
    </source>
</evidence>
<comment type="caution">
    <text evidence="1">The sequence shown here is derived from an EMBL/GenBank/DDBJ whole genome shotgun (WGS) entry which is preliminary data.</text>
</comment>
<name>A0AAP0MKN7_9ROSI</name>
<reference evidence="1 2" key="1">
    <citation type="submission" date="2024-05" db="EMBL/GenBank/DDBJ databases">
        <title>Haplotype-resolved chromosome-level genome assembly of Huyou (Citrus changshanensis).</title>
        <authorList>
            <person name="Miao C."/>
            <person name="Chen W."/>
            <person name="Wu Y."/>
            <person name="Wang L."/>
            <person name="Zhao S."/>
            <person name="Grierson D."/>
            <person name="Xu C."/>
            <person name="Chen K."/>
        </authorList>
    </citation>
    <scope>NUCLEOTIDE SEQUENCE [LARGE SCALE GENOMIC DNA]</scope>
    <source>
        <strain evidence="1">01-14</strain>
        <tissue evidence="1">Leaf</tissue>
    </source>
</reference>
<evidence type="ECO:0000313" key="2">
    <source>
        <dbReference type="Proteomes" id="UP001428341"/>
    </source>
</evidence>
<dbReference type="AlphaFoldDB" id="A0AAP0MKN7"/>